<evidence type="ECO:0000313" key="1">
    <source>
        <dbReference type="EMBL" id="CAG8835168.1"/>
    </source>
</evidence>
<evidence type="ECO:0000313" key="2">
    <source>
        <dbReference type="Proteomes" id="UP000789759"/>
    </source>
</evidence>
<sequence length="53" mass="5927">AEVITEPERIRKEVQITMKTGQSRTLQTGTTGKNISDPITLKELEETIKKSPT</sequence>
<name>A0A9N9KLA3_9GLOM</name>
<comment type="caution">
    <text evidence="1">The sequence shown here is derived from an EMBL/GenBank/DDBJ whole genome shotgun (WGS) entry which is preliminary data.</text>
</comment>
<gene>
    <name evidence="1" type="ORF">CPELLU_LOCUS21200</name>
</gene>
<dbReference type="EMBL" id="CAJVQA010075406">
    <property type="protein sequence ID" value="CAG8835168.1"/>
    <property type="molecule type" value="Genomic_DNA"/>
</dbReference>
<proteinExistence type="predicted"/>
<keyword evidence="2" id="KW-1185">Reference proteome</keyword>
<protein>
    <submittedName>
        <fullName evidence="1">9768_t:CDS:1</fullName>
    </submittedName>
</protein>
<organism evidence="1 2">
    <name type="scientific">Cetraspora pellucida</name>
    <dbReference type="NCBI Taxonomy" id="1433469"/>
    <lineage>
        <taxon>Eukaryota</taxon>
        <taxon>Fungi</taxon>
        <taxon>Fungi incertae sedis</taxon>
        <taxon>Mucoromycota</taxon>
        <taxon>Glomeromycotina</taxon>
        <taxon>Glomeromycetes</taxon>
        <taxon>Diversisporales</taxon>
        <taxon>Gigasporaceae</taxon>
        <taxon>Cetraspora</taxon>
    </lineage>
</organism>
<dbReference type="Proteomes" id="UP000789759">
    <property type="component" value="Unassembled WGS sequence"/>
</dbReference>
<reference evidence="1" key="1">
    <citation type="submission" date="2021-06" db="EMBL/GenBank/DDBJ databases">
        <authorList>
            <person name="Kallberg Y."/>
            <person name="Tangrot J."/>
            <person name="Rosling A."/>
        </authorList>
    </citation>
    <scope>NUCLEOTIDE SEQUENCE</scope>
    <source>
        <strain evidence="1">FL966</strain>
    </source>
</reference>
<feature type="non-terminal residue" evidence="1">
    <location>
        <position position="53"/>
    </location>
</feature>
<feature type="non-terminal residue" evidence="1">
    <location>
        <position position="1"/>
    </location>
</feature>
<dbReference type="AlphaFoldDB" id="A0A9N9KLA3"/>
<accession>A0A9N9KLA3</accession>